<evidence type="ECO:0000313" key="1">
    <source>
        <dbReference type="EMBL" id="WQB99220.1"/>
    </source>
</evidence>
<protein>
    <submittedName>
        <fullName evidence="1">Uncharacterized protein</fullName>
    </submittedName>
</protein>
<proteinExistence type="predicted"/>
<name>A0ABZ0VS15_9HYPH</name>
<accession>A0ABZ0VS15</accession>
<dbReference type="RefSeq" id="WP_322414098.1">
    <property type="nucleotide sequence ID" value="NZ_CP139858.1"/>
</dbReference>
<reference evidence="1 2" key="1">
    <citation type="submission" date="2023-11" db="EMBL/GenBank/DDBJ databases">
        <authorList>
            <person name="Panchal A.K."/>
            <person name="Meaney J.S."/>
            <person name="Karas B.J."/>
            <person name="diCenzo G.C."/>
        </authorList>
    </citation>
    <scope>NUCLEOTIDE SEQUENCE [LARGE SCALE GENOMIC DNA]</scope>
    <source>
        <strain evidence="1 2">NZP2235</strain>
    </source>
</reference>
<evidence type="ECO:0000313" key="2">
    <source>
        <dbReference type="Proteomes" id="UP001322481"/>
    </source>
</evidence>
<dbReference type="Proteomes" id="UP001322481">
    <property type="component" value="Chromosome"/>
</dbReference>
<sequence>MGSPEHAVEIIRDKKWTVRVTAYGNTLTFPFEAESYARSYADGQAFRLGVEVAERKRSCGAVLQLRVERVARLAVQPAAGGMSVRERSSLERSPDGR</sequence>
<keyword evidence="2" id="KW-1185">Reference proteome</keyword>
<organism evidence="1 2">
    <name type="scientific">Mesorhizobium huakuii</name>
    <dbReference type="NCBI Taxonomy" id="28104"/>
    <lineage>
        <taxon>Bacteria</taxon>
        <taxon>Pseudomonadati</taxon>
        <taxon>Pseudomonadota</taxon>
        <taxon>Alphaproteobacteria</taxon>
        <taxon>Hyphomicrobiales</taxon>
        <taxon>Phyllobacteriaceae</taxon>
        <taxon>Mesorhizobium</taxon>
    </lineage>
</organism>
<gene>
    <name evidence="1" type="ORF">U0R22_003396</name>
</gene>
<dbReference type="EMBL" id="CP139858">
    <property type="protein sequence ID" value="WQB99220.1"/>
    <property type="molecule type" value="Genomic_DNA"/>
</dbReference>